<organism evidence="11 12">
    <name type="scientific">Lactiplantibacillus xiangfangensis</name>
    <dbReference type="NCBI Taxonomy" id="942150"/>
    <lineage>
        <taxon>Bacteria</taxon>
        <taxon>Bacillati</taxon>
        <taxon>Bacillota</taxon>
        <taxon>Bacilli</taxon>
        <taxon>Lactobacillales</taxon>
        <taxon>Lactobacillaceae</taxon>
        <taxon>Lactiplantibacillus</taxon>
    </lineage>
</organism>
<dbReference type="InterPro" id="IPR006153">
    <property type="entry name" value="Cation/H_exchanger_TM"/>
</dbReference>
<dbReference type="Gene3D" id="3.40.50.720">
    <property type="entry name" value="NAD(P)-binding Rossmann-like Domain"/>
    <property type="match status" value="1"/>
</dbReference>
<feature type="transmembrane region" description="Helical" evidence="9">
    <location>
        <begin position="371"/>
        <end position="392"/>
    </location>
</feature>
<feature type="domain" description="RCK C-terminal" evidence="10">
    <location>
        <begin position="536"/>
        <end position="616"/>
    </location>
</feature>
<dbReference type="InterPro" id="IPR036721">
    <property type="entry name" value="RCK_C_sf"/>
</dbReference>
<reference evidence="11 12" key="1">
    <citation type="journal article" date="2015" name="Genome Announc.">
        <title>Expanding the biotechnology potential of lactobacilli through comparative genomics of 213 strains and associated genera.</title>
        <authorList>
            <person name="Sun Z."/>
            <person name="Harris H.M."/>
            <person name="McCann A."/>
            <person name="Guo C."/>
            <person name="Argimon S."/>
            <person name="Zhang W."/>
            <person name="Yang X."/>
            <person name="Jeffery I.B."/>
            <person name="Cooney J.C."/>
            <person name="Kagawa T.F."/>
            <person name="Liu W."/>
            <person name="Song Y."/>
            <person name="Salvetti E."/>
            <person name="Wrobel A."/>
            <person name="Rasinkangas P."/>
            <person name="Parkhill J."/>
            <person name="Rea M.C."/>
            <person name="O'Sullivan O."/>
            <person name="Ritari J."/>
            <person name="Douillard F.P."/>
            <person name="Paul Ross R."/>
            <person name="Yang R."/>
            <person name="Briner A.E."/>
            <person name="Felis G.E."/>
            <person name="de Vos W.M."/>
            <person name="Barrangou R."/>
            <person name="Klaenhammer T.R."/>
            <person name="Caufield P.W."/>
            <person name="Cui Y."/>
            <person name="Zhang H."/>
            <person name="O'Toole P.W."/>
        </authorList>
    </citation>
    <scope>NUCLEOTIDE SEQUENCE [LARGE SCALE GENOMIC DNA]</scope>
    <source>
        <strain evidence="11 12">LMG 26013</strain>
    </source>
</reference>
<dbReference type="PANTHER" id="PTHR43562">
    <property type="entry name" value="NAPA-TYPE SODIUM/HYDROGEN ANTIPORTER"/>
    <property type="match status" value="1"/>
</dbReference>
<dbReference type="PROSITE" id="PS51202">
    <property type="entry name" value="RCK_C"/>
    <property type="match status" value="1"/>
</dbReference>
<feature type="transmembrane region" description="Helical" evidence="9">
    <location>
        <begin position="30"/>
        <end position="49"/>
    </location>
</feature>
<dbReference type="GO" id="GO:1902600">
    <property type="term" value="P:proton transmembrane transport"/>
    <property type="evidence" value="ECO:0007669"/>
    <property type="project" value="InterPro"/>
</dbReference>
<keyword evidence="4" id="KW-0050">Antiport</keyword>
<keyword evidence="8 9" id="KW-0472">Membrane</keyword>
<evidence type="ECO:0000256" key="8">
    <source>
        <dbReference type="ARBA" id="ARBA00023136"/>
    </source>
</evidence>
<dbReference type="SUPFAM" id="SSF51735">
    <property type="entry name" value="NAD(P)-binding Rossmann-fold domains"/>
    <property type="match status" value="1"/>
</dbReference>
<comment type="similarity">
    <text evidence="2">Belongs to the monovalent cation:proton antiporter 2 (CPA2) transporter (TC 2.A.37) family.</text>
</comment>
<dbReference type="SUPFAM" id="SSF116726">
    <property type="entry name" value="TrkA C-terminal domain-like"/>
    <property type="match status" value="1"/>
</dbReference>
<feature type="transmembrane region" description="Helical" evidence="9">
    <location>
        <begin position="6"/>
        <end position="23"/>
    </location>
</feature>
<comment type="caution">
    <text evidence="11">The sequence shown here is derived from an EMBL/GenBank/DDBJ whole genome shotgun (WGS) entry which is preliminary data.</text>
</comment>
<keyword evidence="6 9" id="KW-1133">Transmembrane helix</keyword>
<feature type="transmembrane region" description="Helical" evidence="9">
    <location>
        <begin position="308"/>
        <end position="329"/>
    </location>
</feature>
<feature type="transmembrane region" description="Helical" evidence="9">
    <location>
        <begin position="194"/>
        <end position="212"/>
    </location>
</feature>
<dbReference type="EMBL" id="JQCL01000074">
    <property type="protein sequence ID" value="KRO08989.1"/>
    <property type="molecule type" value="Genomic_DNA"/>
</dbReference>
<evidence type="ECO:0000256" key="9">
    <source>
        <dbReference type="SAM" id="Phobius"/>
    </source>
</evidence>
<dbReference type="AlphaFoldDB" id="A0A0R2MB58"/>
<feature type="transmembrane region" description="Helical" evidence="9">
    <location>
        <begin position="107"/>
        <end position="127"/>
    </location>
</feature>
<dbReference type="Pfam" id="PF02080">
    <property type="entry name" value="TrkA_C"/>
    <property type="match status" value="1"/>
</dbReference>
<evidence type="ECO:0000259" key="10">
    <source>
        <dbReference type="PROSITE" id="PS51202"/>
    </source>
</evidence>
<dbReference type="GO" id="GO:0016020">
    <property type="term" value="C:membrane"/>
    <property type="evidence" value="ECO:0007669"/>
    <property type="project" value="UniProtKB-SubCell"/>
</dbReference>
<evidence type="ECO:0000256" key="3">
    <source>
        <dbReference type="ARBA" id="ARBA00022448"/>
    </source>
</evidence>
<evidence type="ECO:0000256" key="6">
    <source>
        <dbReference type="ARBA" id="ARBA00022989"/>
    </source>
</evidence>
<feature type="transmembrane region" description="Helical" evidence="9">
    <location>
        <begin position="133"/>
        <end position="153"/>
    </location>
</feature>
<keyword evidence="7" id="KW-0406">Ion transport</keyword>
<evidence type="ECO:0000313" key="12">
    <source>
        <dbReference type="Proteomes" id="UP000051783"/>
    </source>
</evidence>
<evidence type="ECO:0000256" key="5">
    <source>
        <dbReference type="ARBA" id="ARBA00022692"/>
    </source>
</evidence>
<evidence type="ECO:0000256" key="4">
    <source>
        <dbReference type="ARBA" id="ARBA00022449"/>
    </source>
</evidence>
<dbReference type="GO" id="GO:0006813">
    <property type="term" value="P:potassium ion transport"/>
    <property type="evidence" value="ECO:0007669"/>
    <property type="project" value="InterPro"/>
</dbReference>
<sequence length="618" mass="68413">MDQVSLVIILFAALLIPLVMAKFKISSLPTAVMEIIIGIILGPSVFNLVNTTSSISQLSTIGVIVLLFLSGLEIDFSLFKKRRTALTPLEQKNAVNLPKYSPVRLSVYAYGTIVILSLLLAAAFKVSGLFSDFWLATILFATISLGIVIAALKEKELLSKAFGQTILLIGVFGELVPMMGLTLYASVYGSDSKSLWLLLLILAVAALLLLRFKPFFRFYQNINKSTTQLDIRLAFFLIVTMVTVAESVGAENILGAFVAGIVLKLLQPSESTRERLDSIGYGFFIPIFFITTGVDLNLRTLLSSGKTLILIPLFFLAYMVAKVGAYWVLKLRFKSANALAGTALSATTMTMVLAVLRIAKSMHTITTDQSGAFLLAALITCIVSPLIFNHAYSSEKEDLVKTSVHFIGANLSTVPVAQQLRKGWYDVQMYTNHEHNYETYHSQLPVTLMENFSASDLEDAAVFDTDILVLGHIDAERNYELAKAAHDYGVKRIIVRFEDRNVLNEHEDELKDLGVEVYNTPEANITLLRALIESPSTLLMLRDTENSIYEVRVVNHLYTNVQIKNLAFAKDITISQVIRNRKLIVPNGNTMIMFGDRLIFTGSKQDAPRIRQALATAN</sequence>
<dbReference type="GO" id="GO:0015297">
    <property type="term" value="F:antiporter activity"/>
    <property type="evidence" value="ECO:0007669"/>
    <property type="project" value="UniProtKB-KW"/>
</dbReference>
<gene>
    <name evidence="11" type="ORF">IV64_GL000113</name>
</gene>
<feature type="transmembrane region" description="Helical" evidence="9">
    <location>
        <begin position="335"/>
        <end position="359"/>
    </location>
</feature>
<evidence type="ECO:0000256" key="1">
    <source>
        <dbReference type="ARBA" id="ARBA00004141"/>
    </source>
</evidence>
<feature type="transmembrane region" description="Helical" evidence="9">
    <location>
        <begin position="165"/>
        <end position="188"/>
    </location>
</feature>
<feature type="transmembrane region" description="Helical" evidence="9">
    <location>
        <begin position="233"/>
        <end position="266"/>
    </location>
</feature>
<dbReference type="Gene3D" id="3.30.70.1450">
    <property type="entry name" value="Regulator of K+ conductance, C-terminal domain"/>
    <property type="match status" value="1"/>
</dbReference>
<dbReference type="STRING" id="942150.IV64_GL000113"/>
<feature type="transmembrane region" description="Helical" evidence="9">
    <location>
        <begin position="55"/>
        <end position="74"/>
    </location>
</feature>
<evidence type="ECO:0000256" key="7">
    <source>
        <dbReference type="ARBA" id="ARBA00023065"/>
    </source>
</evidence>
<dbReference type="GO" id="GO:0008324">
    <property type="term" value="F:monoatomic cation transmembrane transporter activity"/>
    <property type="evidence" value="ECO:0007669"/>
    <property type="project" value="InterPro"/>
</dbReference>
<evidence type="ECO:0000313" key="11">
    <source>
        <dbReference type="EMBL" id="KRO08989.1"/>
    </source>
</evidence>
<evidence type="ECO:0000256" key="2">
    <source>
        <dbReference type="ARBA" id="ARBA00005551"/>
    </source>
</evidence>
<proteinExistence type="inferred from homology"/>
<keyword evidence="12" id="KW-1185">Reference proteome</keyword>
<dbReference type="InterPro" id="IPR038770">
    <property type="entry name" value="Na+/solute_symporter_sf"/>
</dbReference>
<dbReference type="PATRIC" id="fig|942150.3.peg.119"/>
<dbReference type="RefSeq" id="WP_057706732.1">
    <property type="nucleotide sequence ID" value="NZ_JQCL01000074.1"/>
</dbReference>
<protein>
    <submittedName>
        <fullName evidence="11">Na(+) H(+) antiporter</fullName>
    </submittedName>
</protein>
<comment type="subcellular location">
    <subcellularLocation>
        <location evidence="1">Membrane</location>
        <topology evidence="1">Multi-pass membrane protein</topology>
    </subcellularLocation>
</comment>
<feature type="transmembrane region" description="Helical" evidence="9">
    <location>
        <begin position="278"/>
        <end position="296"/>
    </location>
</feature>
<dbReference type="Gene3D" id="1.20.1530.20">
    <property type="match status" value="1"/>
</dbReference>
<accession>A0A0R2MB58</accession>
<dbReference type="InterPro" id="IPR036291">
    <property type="entry name" value="NAD(P)-bd_dom_sf"/>
</dbReference>
<dbReference type="Proteomes" id="UP000051783">
    <property type="component" value="Unassembled WGS sequence"/>
</dbReference>
<dbReference type="Pfam" id="PF00999">
    <property type="entry name" value="Na_H_Exchanger"/>
    <property type="match status" value="1"/>
</dbReference>
<dbReference type="OrthoDB" id="9793589at2"/>
<keyword evidence="3" id="KW-0813">Transport</keyword>
<dbReference type="PANTHER" id="PTHR43562:SF1">
    <property type="entry name" value="NA(+)_H(+) ANTIPORTER YJBQ-RELATED"/>
    <property type="match status" value="1"/>
</dbReference>
<dbReference type="InterPro" id="IPR006037">
    <property type="entry name" value="RCK_C"/>
</dbReference>
<name>A0A0R2MB58_9LACO</name>
<keyword evidence="5 9" id="KW-0812">Transmembrane</keyword>